<dbReference type="InterPro" id="IPR015590">
    <property type="entry name" value="Aldehyde_DH_dom"/>
</dbReference>
<dbReference type="InterPro" id="IPR016163">
    <property type="entry name" value="Ald_DH_C"/>
</dbReference>
<evidence type="ECO:0000313" key="6">
    <source>
        <dbReference type="EMBL" id="MCF1592331.1"/>
    </source>
</evidence>
<dbReference type="InterPro" id="IPR016161">
    <property type="entry name" value="Ald_DH/histidinol_DH"/>
</dbReference>
<dbReference type="FunFam" id="3.40.309.10:FF:000012">
    <property type="entry name" value="Betaine aldehyde dehydrogenase"/>
    <property type="match status" value="1"/>
</dbReference>
<comment type="similarity">
    <text evidence="1 4">Belongs to the aldehyde dehydrogenase family.</text>
</comment>
<accession>A0A9X1TH42</accession>
<keyword evidence="7" id="KW-1185">Reference proteome</keyword>
<dbReference type="RefSeq" id="WP_234760626.1">
    <property type="nucleotide sequence ID" value="NZ_JAKEIP010000004.1"/>
</dbReference>
<dbReference type="Gene3D" id="3.40.309.10">
    <property type="entry name" value="Aldehyde Dehydrogenase, Chain A, domain 2"/>
    <property type="match status" value="1"/>
</dbReference>
<dbReference type="AlphaFoldDB" id="A0A9X1TH42"/>
<evidence type="ECO:0000256" key="1">
    <source>
        <dbReference type="ARBA" id="ARBA00009986"/>
    </source>
</evidence>
<feature type="domain" description="Aldehyde dehydrogenase" evidence="5">
    <location>
        <begin position="20"/>
        <end position="474"/>
    </location>
</feature>
<dbReference type="FunFam" id="3.40.605.10:FF:000007">
    <property type="entry name" value="NAD/NADP-dependent betaine aldehyde dehydrogenase"/>
    <property type="match status" value="1"/>
</dbReference>
<feature type="active site" evidence="3">
    <location>
        <position position="253"/>
    </location>
</feature>
<name>A0A9X1TH42_STRM4</name>
<dbReference type="Proteomes" id="UP001139384">
    <property type="component" value="Unassembled WGS sequence"/>
</dbReference>
<evidence type="ECO:0000256" key="2">
    <source>
        <dbReference type="ARBA" id="ARBA00023002"/>
    </source>
</evidence>
<protein>
    <submittedName>
        <fullName evidence="6">Aldehyde dehydrogenase family protein</fullName>
    </submittedName>
</protein>
<dbReference type="Pfam" id="PF00171">
    <property type="entry name" value="Aldedh"/>
    <property type="match status" value="1"/>
</dbReference>
<dbReference type="EMBL" id="JAKEIP010000004">
    <property type="protein sequence ID" value="MCF1592331.1"/>
    <property type="molecule type" value="Genomic_DNA"/>
</dbReference>
<sequence length="494" mass="52713">MPGTNAPEPRHPGVYVDGAWRDASSRDAHPVVDPFTEEAWAATPMGTEADVDIAVRSADRALRGAWADFDLRDRIAVVLRIQELIRKRRKDFAEAQTRSMGCLHSYGLGLAGAIELIDMYVETARNLTFAYVRSDAYGTTLITRRPIGVTGGITPWSAPLREVTKAIPALLSGCTVVLKPAPETPFGAAMFAEICTEAGAPPGVVNLVHGGGSTGEAMVRHPQVRNIAFTGSSASGARIAEVAAPRMKRLRLELGGKSAAIVLEDVDIDALMPLLVAGAWQNAGQVRTSTSRVLVPHSIYEDVVEAFAGQAEQQVLGDPMDPSTTIGPLATQRRRDQVLAYIESGKAEGARLVTGGGRPDDLTVGYFVEPTVFADVDNQMTVAREEIFGPVTCFIPYATEDEAVSIANDSAYGLHGAVFGRDEDRALAIARRFDSGTVSVNRSSGTPVSPFGGVKQSGIGRDHGPEGFDSFLEYHSYNIGPALAEKAHREFPAG</sequence>
<evidence type="ECO:0000259" key="5">
    <source>
        <dbReference type="Pfam" id="PF00171"/>
    </source>
</evidence>
<proteinExistence type="inferred from homology"/>
<dbReference type="SUPFAM" id="SSF53720">
    <property type="entry name" value="ALDH-like"/>
    <property type="match status" value="1"/>
</dbReference>
<evidence type="ECO:0000256" key="4">
    <source>
        <dbReference type="RuleBase" id="RU003345"/>
    </source>
</evidence>
<reference evidence="6" key="1">
    <citation type="submission" date="2022-01" db="EMBL/GenBank/DDBJ databases">
        <title>Draft Genome Sequences of Seven Type Strains of the Genus Streptomyces.</title>
        <authorList>
            <person name="Aziz S."/>
            <person name="Coretto E."/>
            <person name="Chronakova A."/>
            <person name="Sproer C."/>
            <person name="Huber K."/>
            <person name="Nouioui I."/>
            <person name="Gross H."/>
        </authorList>
    </citation>
    <scope>NUCLEOTIDE SEQUENCE</scope>
    <source>
        <strain evidence="6">DSM 103493</strain>
    </source>
</reference>
<dbReference type="GO" id="GO:0016620">
    <property type="term" value="F:oxidoreductase activity, acting on the aldehyde or oxo group of donors, NAD or NADP as acceptor"/>
    <property type="evidence" value="ECO:0007669"/>
    <property type="project" value="InterPro"/>
</dbReference>
<dbReference type="PROSITE" id="PS00687">
    <property type="entry name" value="ALDEHYDE_DEHYDR_GLU"/>
    <property type="match status" value="1"/>
</dbReference>
<evidence type="ECO:0000256" key="3">
    <source>
        <dbReference type="PROSITE-ProRule" id="PRU10007"/>
    </source>
</evidence>
<comment type="caution">
    <text evidence="6">The sequence shown here is derived from an EMBL/GenBank/DDBJ whole genome shotgun (WGS) entry which is preliminary data.</text>
</comment>
<organism evidence="6 7">
    <name type="scientific">Streptomyces muensis</name>
    <dbReference type="NCBI Taxonomy" id="1077944"/>
    <lineage>
        <taxon>Bacteria</taxon>
        <taxon>Bacillati</taxon>
        <taxon>Actinomycetota</taxon>
        <taxon>Actinomycetes</taxon>
        <taxon>Kitasatosporales</taxon>
        <taxon>Streptomycetaceae</taxon>
        <taxon>Streptomyces</taxon>
    </lineage>
</organism>
<keyword evidence="2 4" id="KW-0560">Oxidoreductase</keyword>
<gene>
    <name evidence="6" type="ORF">L0P92_01920</name>
</gene>
<dbReference type="InterPro" id="IPR016162">
    <property type="entry name" value="Ald_DH_N"/>
</dbReference>
<dbReference type="PANTHER" id="PTHR42804:SF1">
    <property type="entry name" value="ALDEHYDE DEHYDROGENASE-RELATED"/>
    <property type="match status" value="1"/>
</dbReference>
<dbReference type="PANTHER" id="PTHR42804">
    <property type="entry name" value="ALDEHYDE DEHYDROGENASE"/>
    <property type="match status" value="1"/>
</dbReference>
<dbReference type="Gene3D" id="3.40.605.10">
    <property type="entry name" value="Aldehyde Dehydrogenase, Chain A, domain 1"/>
    <property type="match status" value="1"/>
</dbReference>
<dbReference type="InterPro" id="IPR029510">
    <property type="entry name" value="Ald_DH_CS_GLU"/>
</dbReference>
<evidence type="ECO:0000313" key="7">
    <source>
        <dbReference type="Proteomes" id="UP001139384"/>
    </source>
</evidence>